<organism evidence="7 8">
    <name type="scientific">Ditylenchus dipsaci</name>
    <dbReference type="NCBI Taxonomy" id="166011"/>
    <lineage>
        <taxon>Eukaryota</taxon>
        <taxon>Metazoa</taxon>
        <taxon>Ecdysozoa</taxon>
        <taxon>Nematoda</taxon>
        <taxon>Chromadorea</taxon>
        <taxon>Rhabditida</taxon>
        <taxon>Tylenchina</taxon>
        <taxon>Tylenchomorpha</taxon>
        <taxon>Sphaerularioidea</taxon>
        <taxon>Anguinidae</taxon>
        <taxon>Anguininae</taxon>
        <taxon>Ditylenchus</taxon>
    </lineage>
</organism>
<dbReference type="SUPFAM" id="SSF57716">
    <property type="entry name" value="Glucocorticoid receptor-like (DNA-binding domain)"/>
    <property type="match status" value="2"/>
</dbReference>
<feature type="region of interest" description="Disordered" evidence="5">
    <location>
        <begin position="411"/>
        <end position="514"/>
    </location>
</feature>
<dbReference type="GO" id="GO:0046872">
    <property type="term" value="F:metal ion binding"/>
    <property type="evidence" value="ECO:0007669"/>
    <property type="project" value="UniProtKB-KW"/>
</dbReference>
<dbReference type="PROSITE" id="PS00478">
    <property type="entry name" value="LIM_DOMAIN_1"/>
    <property type="match status" value="1"/>
</dbReference>
<feature type="region of interest" description="Disordered" evidence="5">
    <location>
        <begin position="113"/>
        <end position="132"/>
    </location>
</feature>
<evidence type="ECO:0000259" key="6">
    <source>
        <dbReference type="PROSITE" id="PS50023"/>
    </source>
</evidence>
<keyword evidence="2 4" id="KW-0862">Zinc</keyword>
<evidence type="ECO:0000256" key="4">
    <source>
        <dbReference type="PROSITE-ProRule" id="PRU00125"/>
    </source>
</evidence>
<accession>A0A915D0J4</accession>
<evidence type="ECO:0000313" key="8">
    <source>
        <dbReference type="WBParaSite" id="jg14551"/>
    </source>
</evidence>
<keyword evidence="1 4" id="KW-0479">Metal-binding</keyword>
<evidence type="ECO:0000256" key="5">
    <source>
        <dbReference type="SAM" id="MobiDB-lite"/>
    </source>
</evidence>
<protein>
    <submittedName>
        <fullName evidence="8">LIM zinc-binding domain-containing protein</fullName>
    </submittedName>
</protein>
<evidence type="ECO:0000256" key="1">
    <source>
        <dbReference type="ARBA" id="ARBA00022723"/>
    </source>
</evidence>
<evidence type="ECO:0000256" key="2">
    <source>
        <dbReference type="ARBA" id="ARBA00022833"/>
    </source>
</evidence>
<proteinExistence type="predicted"/>
<feature type="compositionally biased region" description="Basic and acidic residues" evidence="5">
    <location>
        <begin position="344"/>
        <end position="360"/>
    </location>
</feature>
<feature type="compositionally biased region" description="Basic and acidic residues" evidence="5">
    <location>
        <begin position="473"/>
        <end position="499"/>
    </location>
</feature>
<dbReference type="Proteomes" id="UP000887574">
    <property type="component" value="Unplaced"/>
</dbReference>
<dbReference type="Pfam" id="PF00412">
    <property type="entry name" value="LIM"/>
    <property type="match status" value="1"/>
</dbReference>
<feature type="region of interest" description="Disordered" evidence="5">
    <location>
        <begin position="344"/>
        <end position="363"/>
    </location>
</feature>
<dbReference type="InterPro" id="IPR001781">
    <property type="entry name" value="Znf_LIM"/>
</dbReference>
<feature type="region of interest" description="Disordered" evidence="5">
    <location>
        <begin position="165"/>
        <end position="195"/>
    </location>
</feature>
<dbReference type="PROSITE" id="PS50023">
    <property type="entry name" value="LIM_DOMAIN_2"/>
    <property type="match status" value="1"/>
</dbReference>
<dbReference type="CDD" id="cd09358">
    <property type="entry name" value="LIM_Mical_like"/>
    <property type="match status" value="1"/>
</dbReference>
<dbReference type="Gene3D" id="2.10.110.10">
    <property type="entry name" value="Cysteine Rich Protein"/>
    <property type="match status" value="1"/>
</dbReference>
<name>A0A915D0J4_9BILA</name>
<feature type="compositionally biased region" description="Basic and acidic residues" evidence="5">
    <location>
        <begin position="454"/>
        <end position="464"/>
    </location>
</feature>
<dbReference type="AlphaFoldDB" id="A0A915D0J4"/>
<dbReference type="WBParaSite" id="jg14551">
    <property type="protein sequence ID" value="jg14551"/>
    <property type="gene ID" value="jg14551"/>
</dbReference>
<reference evidence="8" key="1">
    <citation type="submission" date="2022-11" db="UniProtKB">
        <authorList>
            <consortium name="WormBaseParasite"/>
        </authorList>
    </citation>
    <scope>IDENTIFICATION</scope>
</reference>
<feature type="compositionally biased region" description="Acidic residues" evidence="5">
    <location>
        <begin position="119"/>
        <end position="132"/>
    </location>
</feature>
<keyword evidence="3 4" id="KW-0440">LIM domain</keyword>
<feature type="domain" description="LIM zinc-binding" evidence="6">
    <location>
        <begin position="49"/>
        <end position="109"/>
    </location>
</feature>
<evidence type="ECO:0000256" key="3">
    <source>
        <dbReference type="ARBA" id="ARBA00023038"/>
    </source>
</evidence>
<dbReference type="PANTHER" id="PTHR24206">
    <property type="entry name" value="OS06G0237300 PROTEIN"/>
    <property type="match status" value="1"/>
</dbReference>
<keyword evidence="7" id="KW-1185">Reference proteome</keyword>
<evidence type="ECO:0000313" key="7">
    <source>
        <dbReference type="Proteomes" id="UP000887574"/>
    </source>
</evidence>
<feature type="region of interest" description="Disordered" evidence="5">
    <location>
        <begin position="277"/>
        <end position="303"/>
    </location>
</feature>
<feature type="compositionally biased region" description="Acidic residues" evidence="5">
    <location>
        <begin position="500"/>
        <end position="514"/>
    </location>
</feature>
<feature type="compositionally biased region" description="Basic and acidic residues" evidence="5">
    <location>
        <begin position="287"/>
        <end position="297"/>
    </location>
</feature>
<feature type="region of interest" description="Disordered" evidence="5">
    <location>
        <begin position="368"/>
        <end position="392"/>
    </location>
</feature>
<dbReference type="SMART" id="SM00132">
    <property type="entry name" value="LIM"/>
    <property type="match status" value="1"/>
</dbReference>
<sequence>MFQGEEKEFSAEQKEELLSLQKTDADRKRVLAAFSQSEKGGSNEEDGPKNCCICDKVVYPVEKVVASKKIYHVGCFKCSKCAKKLSPTTFNSHQGLLYCRTHMLEVLHPERAGTFGGAEQDDEEGQVQADDDDEEYAVSSKPKQLGANVVRAGNTNIGDELSQLKSSLKDKKESWQSSVNEAQQGAPAGNKQQQVAEEIEAGKVKANLDKLASGGESEVVDDEEKRKQLDAIREQVSEVKNKWKTGDLEKADTSHEGVSKEELEELKKGVKVKERFSERLQPTDFTDENKSYDKSELENSSAAEARKSFLEGLAYQSGPVEKAAASDLQDLKFTGLNSFKDRFEKGAGEEGEGEHEKSALDIHIQLKNIKQALQEGENSDDNSPEARAERKKQEIEAEFLRYKLARKLQSKRIKEGEEADESGAQDKEEIPSAEVGSIKNRFEAGEAFQSRVGGGDKPELDVDIKMAAPVPKSKSDAKPSKWDKKNESTAEVVNKRVAGEDDSDENEEAFDVKI</sequence>